<feature type="transmembrane region" description="Helical" evidence="1">
    <location>
        <begin position="144"/>
        <end position="164"/>
    </location>
</feature>
<gene>
    <name evidence="3" type="ORF">MUS1_03930</name>
</gene>
<keyword evidence="1" id="KW-1133">Transmembrane helix</keyword>
<keyword evidence="4" id="KW-1185">Reference proteome</keyword>
<evidence type="ECO:0000259" key="2">
    <source>
        <dbReference type="Pfam" id="PF03413"/>
    </source>
</evidence>
<dbReference type="PATRIC" id="fig|1122207.3.peg.2407"/>
<dbReference type="AlphaFoldDB" id="X7E2L5"/>
<dbReference type="eggNOG" id="COG3182">
    <property type="taxonomic scope" value="Bacteria"/>
</dbReference>
<dbReference type="OrthoDB" id="9791166at2"/>
<feature type="domain" description="PepSY" evidence="2">
    <location>
        <begin position="60"/>
        <end position="117"/>
    </location>
</feature>
<reference evidence="3 4" key="1">
    <citation type="submission" date="2014-01" db="EMBL/GenBank/DDBJ databases">
        <title>Marinomonas ushuaiensis DSM 15871 Genome Sequencing.</title>
        <authorList>
            <person name="Lai Q."/>
            <person name="Shao Z.S."/>
        </authorList>
    </citation>
    <scope>NUCLEOTIDE SEQUENCE [LARGE SCALE GENOMIC DNA]</scope>
    <source>
        <strain evidence="3 4">DSM 15871</strain>
    </source>
</reference>
<dbReference type="Pfam" id="PF03929">
    <property type="entry name" value="PepSY_TM"/>
    <property type="match status" value="1"/>
</dbReference>
<dbReference type="Proteomes" id="UP000054058">
    <property type="component" value="Unassembled WGS sequence"/>
</dbReference>
<dbReference type="RefSeq" id="WP_036162773.1">
    <property type="nucleotide sequence ID" value="NZ_JAMB01000010.1"/>
</dbReference>
<dbReference type="Pfam" id="PF03413">
    <property type="entry name" value="PepSY"/>
    <property type="match status" value="1"/>
</dbReference>
<dbReference type="PANTHER" id="PTHR34219">
    <property type="entry name" value="IRON-REGULATED INNER MEMBRANE PROTEIN-RELATED"/>
    <property type="match status" value="1"/>
</dbReference>
<feature type="transmembrane region" description="Helical" evidence="1">
    <location>
        <begin position="410"/>
        <end position="434"/>
    </location>
</feature>
<feature type="transmembrane region" description="Helical" evidence="1">
    <location>
        <begin position="194"/>
        <end position="215"/>
    </location>
</feature>
<sequence length="451" mass="50607">MIGSKSFYMSVWRWHFFAGLYVVPFLIMLATTGLIMLYSTILERFQNPDLYQVEHVTDQAISYEAQYELVMAKYPDDSISRFYLPAAPEEATRFQVQTEDGTLQVFVDPYKGEVLGDLSISESLYSWADNTHGTFMIGLTGDRMIEIAASLTVLLILTGVFLWWPAKGQSKLKAATTISKKNGRVFWRDLHSVIGVWVAIILLFFCISGLSWASVWGGKLTQAWSTFPMAKSASSVSSTLTHEDLNVKGLKQIPWGLEQAPLPESTAKGPTSITLDHVIADAKTMGFTQFQVHFPRNDVGVYTATASTMGKDIKNAWDDRTIHFDRYSGSVLADVGFMDYNWFAKSMAVGIALHMGLFGVWNLILCTIFASSVILLCVSGLIMWWKRRPNASLTLSPPPMPKNFARWKHAVWFLLPISFLFPMAAIAIISVVSLDRITNFVAPKFRNLWAK</sequence>
<dbReference type="STRING" id="1122207.MUS1_03930"/>
<dbReference type="InterPro" id="IPR005625">
    <property type="entry name" value="PepSY-ass_TM"/>
</dbReference>
<evidence type="ECO:0000313" key="3">
    <source>
        <dbReference type="EMBL" id="ETX10207.1"/>
    </source>
</evidence>
<evidence type="ECO:0000313" key="4">
    <source>
        <dbReference type="Proteomes" id="UP000054058"/>
    </source>
</evidence>
<dbReference type="InterPro" id="IPR025711">
    <property type="entry name" value="PepSY"/>
</dbReference>
<accession>X7E2L5</accession>
<keyword evidence="1" id="KW-0812">Transmembrane</keyword>
<dbReference type="PANTHER" id="PTHR34219:SF1">
    <property type="entry name" value="PEPSY DOMAIN-CONTAINING PROTEIN"/>
    <property type="match status" value="1"/>
</dbReference>
<feature type="transmembrane region" description="Helical" evidence="1">
    <location>
        <begin position="360"/>
        <end position="385"/>
    </location>
</feature>
<keyword evidence="1" id="KW-0472">Membrane</keyword>
<evidence type="ECO:0000256" key="1">
    <source>
        <dbReference type="SAM" id="Phobius"/>
    </source>
</evidence>
<protein>
    <submittedName>
        <fullName evidence="3">Membrane protein</fullName>
    </submittedName>
</protein>
<name>X7E2L5_9GAMM</name>
<dbReference type="EMBL" id="JAMB01000010">
    <property type="protein sequence ID" value="ETX10207.1"/>
    <property type="molecule type" value="Genomic_DNA"/>
</dbReference>
<proteinExistence type="predicted"/>
<comment type="caution">
    <text evidence="3">The sequence shown here is derived from an EMBL/GenBank/DDBJ whole genome shotgun (WGS) entry which is preliminary data.</text>
</comment>
<feature type="transmembrane region" description="Helical" evidence="1">
    <location>
        <begin position="12"/>
        <end position="38"/>
    </location>
</feature>
<organism evidence="3 4">
    <name type="scientific">Marinomonas ushuaiensis DSM 15871</name>
    <dbReference type="NCBI Taxonomy" id="1122207"/>
    <lineage>
        <taxon>Bacteria</taxon>
        <taxon>Pseudomonadati</taxon>
        <taxon>Pseudomonadota</taxon>
        <taxon>Gammaproteobacteria</taxon>
        <taxon>Oceanospirillales</taxon>
        <taxon>Oceanospirillaceae</taxon>
        <taxon>Marinomonas</taxon>
    </lineage>
</organism>